<dbReference type="Pfam" id="PF00005">
    <property type="entry name" value="ABC_tran"/>
    <property type="match status" value="1"/>
</dbReference>
<proteinExistence type="predicted"/>
<name>E1KYI7_FINMA</name>
<sequence>MKRHLKMNANKLSGGQKQRLCIARMLTTNPKILIFDEPC</sequence>
<dbReference type="Proteomes" id="UP000003807">
    <property type="component" value="Unassembled WGS sequence"/>
</dbReference>
<dbReference type="EMBL" id="AEDP01000041">
    <property type="protein sequence ID" value="EFL53907.1"/>
    <property type="molecule type" value="Genomic_DNA"/>
</dbReference>
<comment type="caution">
    <text evidence="2">The sequence shown here is derived from an EMBL/GenBank/DDBJ whole genome shotgun (WGS) entry which is preliminary data.</text>
</comment>
<evidence type="ECO:0000259" key="1">
    <source>
        <dbReference type="Pfam" id="PF00005"/>
    </source>
</evidence>
<dbReference type="InterPro" id="IPR003439">
    <property type="entry name" value="ABC_transporter-like_ATP-bd"/>
</dbReference>
<dbReference type="PANTHER" id="PTHR43423:SF1">
    <property type="entry name" value="ABC TRANSPORTER I FAMILY MEMBER 17"/>
    <property type="match status" value="1"/>
</dbReference>
<dbReference type="AlphaFoldDB" id="E1KYI7"/>
<dbReference type="SUPFAM" id="SSF52540">
    <property type="entry name" value="P-loop containing nucleoside triphosphate hydrolases"/>
    <property type="match status" value="1"/>
</dbReference>
<gene>
    <name evidence="2" type="ORF">HMPREF9289_0838</name>
</gene>
<dbReference type="GO" id="GO:0005524">
    <property type="term" value="F:ATP binding"/>
    <property type="evidence" value="ECO:0007669"/>
    <property type="project" value="InterPro"/>
</dbReference>
<evidence type="ECO:0000313" key="3">
    <source>
        <dbReference type="Proteomes" id="UP000003807"/>
    </source>
</evidence>
<feature type="domain" description="ABC transporter" evidence="1">
    <location>
        <begin position="2"/>
        <end position="39"/>
    </location>
</feature>
<organism evidence="2 3">
    <name type="scientific">Finegoldia magna BVS033A4</name>
    <dbReference type="NCBI Taxonomy" id="866773"/>
    <lineage>
        <taxon>Bacteria</taxon>
        <taxon>Bacillati</taxon>
        <taxon>Bacillota</taxon>
        <taxon>Tissierellia</taxon>
        <taxon>Tissierellales</taxon>
        <taxon>Peptoniphilaceae</taxon>
        <taxon>Finegoldia</taxon>
    </lineage>
</organism>
<dbReference type="Gene3D" id="3.40.50.300">
    <property type="entry name" value="P-loop containing nucleotide triphosphate hydrolases"/>
    <property type="match status" value="1"/>
</dbReference>
<protein>
    <recommendedName>
        <fullName evidence="1">ABC transporter domain-containing protein</fullName>
    </recommendedName>
</protein>
<dbReference type="PANTHER" id="PTHR43423">
    <property type="entry name" value="ABC TRANSPORTER I FAMILY MEMBER 17"/>
    <property type="match status" value="1"/>
</dbReference>
<dbReference type="GO" id="GO:0016887">
    <property type="term" value="F:ATP hydrolysis activity"/>
    <property type="evidence" value="ECO:0007669"/>
    <property type="project" value="InterPro"/>
</dbReference>
<accession>E1KYI7</accession>
<dbReference type="InterPro" id="IPR027417">
    <property type="entry name" value="P-loop_NTPase"/>
</dbReference>
<reference evidence="2 3" key="1">
    <citation type="submission" date="2010-08" db="EMBL/GenBank/DDBJ databases">
        <authorList>
            <person name="Durkin A.S."/>
            <person name="Madupu R."/>
            <person name="Torralba M."/>
            <person name="Gillis M."/>
            <person name="Methe B."/>
            <person name="Sutton G."/>
            <person name="Nelson K.E."/>
        </authorList>
    </citation>
    <scope>NUCLEOTIDE SEQUENCE [LARGE SCALE GENOMIC DNA]</scope>
    <source>
        <strain evidence="2 3">BVS033A4</strain>
    </source>
</reference>
<evidence type="ECO:0000313" key="2">
    <source>
        <dbReference type="EMBL" id="EFL53907.1"/>
    </source>
</evidence>